<protein>
    <recommendedName>
        <fullName evidence="2">WW domain-containing protein</fullName>
    </recommendedName>
</protein>
<dbReference type="PANTHER" id="PTHR21715:SF0">
    <property type="entry name" value="RH04127P"/>
    <property type="match status" value="1"/>
</dbReference>
<dbReference type="Gene3D" id="2.20.70.10">
    <property type="match status" value="1"/>
</dbReference>
<accession>A0ABN9SFB9</accession>
<feature type="region of interest" description="Disordered" evidence="1">
    <location>
        <begin position="492"/>
        <end position="516"/>
    </location>
</feature>
<dbReference type="InterPro" id="IPR053233">
    <property type="entry name" value="ABRA-related"/>
</dbReference>
<dbReference type="InterPro" id="IPR036020">
    <property type="entry name" value="WW_dom_sf"/>
</dbReference>
<evidence type="ECO:0000313" key="3">
    <source>
        <dbReference type="EMBL" id="CAK0829184.1"/>
    </source>
</evidence>
<feature type="domain" description="WW" evidence="2">
    <location>
        <begin position="346"/>
        <end position="379"/>
    </location>
</feature>
<feature type="region of interest" description="Disordered" evidence="1">
    <location>
        <begin position="92"/>
        <end position="111"/>
    </location>
</feature>
<organism evidence="3 4">
    <name type="scientific">Prorocentrum cordatum</name>
    <dbReference type="NCBI Taxonomy" id="2364126"/>
    <lineage>
        <taxon>Eukaryota</taxon>
        <taxon>Sar</taxon>
        <taxon>Alveolata</taxon>
        <taxon>Dinophyceae</taxon>
        <taxon>Prorocentrales</taxon>
        <taxon>Prorocentraceae</taxon>
        <taxon>Prorocentrum</taxon>
    </lineage>
</organism>
<dbReference type="PROSITE" id="PS50020">
    <property type="entry name" value="WW_DOMAIN_2"/>
    <property type="match status" value="2"/>
</dbReference>
<dbReference type="PROSITE" id="PS01159">
    <property type="entry name" value="WW_DOMAIN_1"/>
    <property type="match status" value="1"/>
</dbReference>
<dbReference type="SMART" id="SM00456">
    <property type="entry name" value="WW"/>
    <property type="match status" value="2"/>
</dbReference>
<dbReference type="CDD" id="cd00201">
    <property type="entry name" value="WW"/>
    <property type="match status" value="2"/>
</dbReference>
<sequence>MRLLASPGLWKVAGCKDAEIDKLTWIVPDRKLYRPVAPVVPEGVQAYIPRGSDPAGPRWRPGGVEVTRMICTVQLGGGAGWPWAGRGSLPACSRERTSGHRRPQERMPLSKRCTLPPPVRLLVRVMPRPLVQSLPPPLAPHALQDPAAVPLAPSLSQHHRCSAPSRVEASHVGAAEALPCTLAALKHLRWRARGRAQQLLGDDAGAEVEESYRFDLVSFSDRGGARRVWKEVKQLATGLKRGGKAPSEPPPGSGGGAGPLKVGGPDRAAPGGMVGGSSGSSKALTVNEFVARTKRVREQERSKGDGSARQELGCTKQELVAYARYLGMDPVVDGDLLWIAEQALEAPLPSEWTEHHDSADRVFYYNVQTHASSWTHPLEQLHRDTYKQIISFRSGDMPAEEQRTNLSKLQVECDAAEKKAHVELQAWTEHTDEQGQKFYYNRDKQTSVWTDPRPARCHCLYLQMKAVKVLGKHCGVSDDVKDLTPAPLGAGGGALGAGASLAGRPDALLGRRRRQR</sequence>
<reference evidence="3" key="1">
    <citation type="submission" date="2023-10" db="EMBL/GenBank/DDBJ databases">
        <authorList>
            <person name="Chen Y."/>
            <person name="Shah S."/>
            <person name="Dougan E. K."/>
            <person name="Thang M."/>
            <person name="Chan C."/>
        </authorList>
    </citation>
    <scope>NUCLEOTIDE SEQUENCE [LARGE SCALE GENOMIC DNA]</scope>
</reference>
<comment type="caution">
    <text evidence="3">The sequence shown here is derived from an EMBL/GenBank/DDBJ whole genome shotgun (WGS) entry which is preliminary data.</text>
</comment>
<feature type="compositionally biased region" description="Basic and acidic residues" evidence="1">
    <location>
        <begin position="93"/>
        <end position="105"/>
    </location>
</feature>
<keyword evidence="4" id="KW-1185">Reference proteome</keyword>
<dbReference type="Proteomes" id="UP001189429">
    <property type="component" value="Unassembled WGS sequence"/>
</dbReference>
<name>A0ABN9SFB9_9DINO</name>
<evidence type="ECO:0000313" key="4">
    <source>
        <dbReference type="Proteomes" id="UP001189429"/>
    </source>
</evidence>
<dbReference type="PANTHER" id="PTHR21715">
    <property type="entry name" value="RH04127P"/>
    <property type="match status" value="1"/>
</dbReference>
<evidence type="ECO:0000259" key="2">
    <source>
        <dbReference type="PROSITE" id="PS50020"/>
    </source>
</evidence>
<dbReference type="InterPro" id="IPR001202">
    <property type="entry name" value="WW_dom"/>
</dbReference>
<dbReference type="Gene3D" id="3.30.1470.10">
    <property type="entry name" value="Photosystem I PsaD, reaction center subunit II"/>
    <property type="match status" value="1"/>
</dbReference>
<feature type="domain" description="WW" evidence="2">
    <location>
        <begin position="427"/>
        <end position="454"/>
    </location>
</feature>
<dbReference type="Pfam" id="PF00397">
    <property type="entry name" value="WW"/>
    <property type="match status" value="1"/>
</dbReference>
<feature type="region of interest" description="Disordered" evidence="1">
    <location>
        <begin position="236"/>
        <end position="281"/>
    </location>
</feature>
<proteinExistence type="predicted"/>
<dbReference type="EMBL" id="CAUYUJ010010358">
    <property type="protein sequence ID" value="CAK0829184.1"/>
    <property type="molecule type" value="Genomic_DNA"/>
</dbReference>
<gene>
    <name evidence="3" type="ORF">PCOR1329_LOCUS28208</name>
</gene>
<dbReference type="SUPFAM" id="SSF51045">
    <property type="entry name" value="WW domain"/>
    <property type="match status" value="2"/>
</dbReference>
<evidence type="ECO:0000256" key="1">
    <source>
        <dbReference type="SAM" id="MobiDB-lite"/>
    </source>
</evidence>